<sequence>MAVFEPLKAGIGNFGMRAGLVFCLWVLLQGSAFSQDIPVLERKISITAKQERLDLFLKRLSEVGGCVFSYSPSAIDVTRTTTGNFANQPLREVLELVFEGKVEIKQKGVYVILTPKSTSSKDLLVSGYVIDKKTGKAIRDATVYDPITLKSSTTNEYGFFELSVKNPALDSLELVVTKQDYSETLVIKDKNNAFNKILLQAKEVDFSEIGETIAKPVKNFWAWTKNSVGFTNLENVRDTLHRGFQASLVPFVGTNRKISGSVSNDYSINLLGGFSGGTNRLELGGLFNLSSGNVQYVQAAGLFNQVSGNVRGAQFAGLANLTYSNVEGVQSAGLINFNLGQVRGAQLAGLINVAGKGINGGQASLLANYAGKNINGVQISPILNIGNNVRGVQLGLLNYADSIHGTPIGLISFVRKGYHQVEIGADEVLPLNLSLRTGTRSFYNMIFAGVRPENADTTVWAFGYGIGTSPRIGRKTFLNIEFSSSQLNNGNVMALNLINKAYVGIEHQFVKGFGFYLGPSINWRVYDNTFRDHPTLFTYTNPAILRENTFPEYNLASQLWVGARAGLRFF</sequence>
<gene>
    <name evidence="1" type="ORF">L0U89_03945</name>
</gene>
<accession>A0ABS9BQB8</accession>
<evidence type="ECO:0000313" key="2">
    <source>
        <dbReference type="Proteomes" id="UP001201449"/>
    </source>
</evidence>
<keyword evidence="2" id="KW-1185">Reference proteome</keyword>
<name>A0ABS9BQB8_9BACT</name>
<dbReference type="Proteomes" id="UP001201449">
    <property type="component" value="Unassembled WGS sequence"/>
</dbReference>
<comment type="caution">
    <text evidence="1">The sequence shown here is derived from an EMBL/GenBank/DDBJ whole genome shotgun (WGS) entry which is preliminary data.</text>
</comment>
<organism evidence="1 2">
    <name type="scientific">Mariniradius sediminis</name>
    <dbReference type="NCBI Taxonomy" id="2909237"/>
    <lineage>
        <taxon>Bacteria</taxon>
        <taxon>Pseudomonadati</taxon>
        <taxon>Bacteroidota</taxon>
        <taxon>Cytophagia</taxon>
        <taxon>Cytophagales</taxon>
        <taxon>Cyclobacteriaceae</taxon>
        <taxon>Mariniradius</taxon>
    </lineage>
</organism>
<dbReference type="InterPro" id="IPR008969">
    <property type="entry name" value="CarboxyPept-like_regulatory"/>
</dbReference>
<dbReference type="EMBL" id="JAKEVZ010000002">
    <property type="protein sequence ID" value="MCF1750212.1"/>
    <property type="molecule type" value="Genomic_DNA"/>
</dbReference>
<reference evidence="1 2" key="1">
    <citation type="submission" date="2022-01" db="EMBL/GenBank/DDBJ databases">
        <title>Mariniradius saccharolyticus sp. nov., isolated from sediment of a river.</title>
        <authorList>
            <person name="Liu H."/>
        </authorList>
    </citation>
    <scope>NUCLEOTIDE SEQUENCE [LARGE SCALE GENOMIC DNA]</scope>
    <source>
        <strain evidence="1 2">RY-2</strain>
    </source>
</reference>
<evidence type="ECO:0000313" key="1">
    <source>
        <dbReference type="EMBL" id="MCF1750212.1"/>
    </source>
</evidence>
<protein>
    <recommendedName>
        <fullName evidence="3">CarboxypepD_reg-like domain-containing protein</fullName>
    </recommendedName>
</protein>
<proteinExistence type="predicted"/>
<dbReference type="SUPFAM" id="SSF49464">
    <property type="entry name" value="Carboxypeptidase regulatory domain-like"/>
    <property type="match status" value="1"/>
</dbReference>
<dbReference type="RefSeq" id="WP_234860335.1">
    <property type="nucleotide sequence ID" value="NZ_JAKEVZ010000002.1"/>
</dbReference>
<evidence type="ECO:0008006" key="3">
    <source>
        <dbReference type="Google" id="ProtNLM"/>
    </source>
</evidence>